<dbReference type="GO" id="GO:0015288">
    <property type="term" value="F:porin activity"/>
    <property type="evidence" value="ECO:0007669"/>
    <property type="project" value="UniProtKB-KW"/>
</dbReference>
<feature type="signal peptide" evidence="11">
    <location>
        <begin position="1"/>
        <end position="23"/>
    </location>
</feature>
<dbReference type="PANTHER" id="PTHR34501">
    <property type="entry name" value="PROTEIN YDDL-RELATED"/>
    <property type="match status" value="1"/>
</dbReference>
<evidence type="ECO:0000313" key="13">
    <source>
        <dbReference type="EMBL" id="WAW09913.1"/>
    </source>
</evidence>
<evidence type="ECO:0000259" key="12">
    <source>
        <dbReference type="Pfam" id="PF13609"/>
    </source>
</evidence>
<proteinExistence type="predicted"/>
<dbReference type="PRINTS" id="PR00184">
    <property type="entry name" value="NEISSPPORIN"/>
</dbReference>
<dbReference type="AlphaFoldDB" id="A0A9E9P3E5"/>
<keyword evidence="10" id="KW-0998">Cell outer membrane</keyword>
<evidence type="ECO:0000256" key="4">
    <source>
        <dbReference type="ARBA" id="ARBA00022452"/>
    </source>
</evidence>
<evidence type="ECO:0000256" key="1">
    <source>
        <dbReference type="ARBA" id="ARBA00004571"/>
    </source>
</evidence>
<evidence type="ECO:0000256" key="6">
    <source>
        <dbReference type="ARBA" id="ARBA00022729"/>
    </source>
</evidence>
<name>A0A9E9P3E5_9BURK</name>
<evidence type="ECO:0000256" key="8">
    <source>
        <dbReference type="ARBA" id="ARBA00023114"/>
    </source>
</evidence>
<dbReference type="Gene3D" id="2.40.160.10">
    <property type="entry name" value="Porin"/>
    <property type="match status" value="1"/>
</dbReference>
<dbReference type="Pfam" id="PF13609">
    <property type="entry name" value="Porin_4"/>
    <property type="match status" value="1"/>
</dbReference>
<dbReference type="InterPro" id="IPR023614">
    <property type="entry name" value="Porin_dom_sf"/>
</dbReference>
<evidence type="ECO:0000256" key="7">
    <source>
        <dbReference type="ARBA" id="ARBA00023065"/>
    </source>
</evidence>
<sequence length="372" mass="41015">MKRAVIALAALGAVASMAGVANAQSNVRIYGNIDTGYVRESGRDAGMACNYGNMIGFAGAEDLGGGFKAIFAVEEWLELNDGDRARRRNEADFNSGRATGEEGRRRPDFQGQAVVGLQHNDWGAVRLGRVYNLAIENYRRLDPFFNFSVGANLAYGNNLYAETLHNSLRYDSPVWSGFSFGLSYSLGEDEHDSAYYKRNGNDGFNVTLKYDNGPLFLTGNYHRMADTDNSWAWNVGGAYTWGPATVSLGYQDSRSSARFADTYAGATGPYTNWMLSGRDVDQSDATLGLVYRIGSGQIQAGVSWGNWDDGVNDEDIWKYSLGYTHFLSKRTSLYGMVSYLDAGNAFVGKHYNFTMVEKSEIFGIQVGLRHTF</sequence>
<evidence type="ECO:0000256" key="5">
    <source>
        <dbReference type="ARBA" id="ARBA00022692"/>
    </source>
</evidence>
<dbReference type="InterPro" id="IPR033900">
    <property type="entry name" value="Gram_neg_porin_domain"/>
</dbReference>
<dbReference type="PANTHER" id="PTHR34501:SF9">
    <property type="entry name" value="MAJOR OUTER MEMBRANE PROTEIN P.IA"/>
    <property type="match status" value="1"/>
</dbReference>
<evidence type="ECO:0000256" key="9">
    <source>
        <dbReference type="ARBA" id="ARBA00023136"/>
    </source>
</evidence>
<feature type="chain" id="PRO_5039134457" evidence="11">
    <location>
        <begin position="24"/>
        <end position="372"/>
    </location>
</feature>
<dbReference type="GO" id="GO:0006811">
    <property type="term" value="P:monoatomic ion transport"/>
    <property type="evidence" value="ECO:0007669"/>
    <property type="project" value="UniProtKB-KW"/>
</dbReference>
<dbReference type="Proteomes" id="UP001156215">
    <property type="component" value="Chromosome"/>
</dbReference>
<dbReference type="InterPro" id="IPR050298">
    <property type="entry name" value="Gram-neg_bact_OMP"/>
</dbReference>
<keyword evidence="6 11" id="KW-0732">Signal</keyword>
<evidence type="ECO:0000256" key="2">
    <source>
        <dbReference type="ARBA" id="ARBA00011233"/>
    </source>
</evidence>
<gene>
    <name evidence="13" type="ORF">NB640_11935</name>
</gene>
<dbReference type="GO" id="GO:0046930">
    <property type="term" value="C:pore complex"/>
    <property type="evidence" value="ECO:0007669"/>
    <property type="project" value="UniProtKB-KW"/>
</dbReference>
<organism evidence="13 14">
    <name type="scientific">Oxalobacter vibrioformis</name>
    <dbReference type="NCBI Taxonomy" id="933080"/>
    <lineage>
        <taxon>Bacteria</taxon>
        <taxon>Pseudomonadati</taxon>
        <taxon>Pseudomonadota</taxon>
        <taxon>Betaproteobacteria</taxon>
        <taxon>Burkholderiales</taxon>
        <taxon>Oxalobacteraceae</taxon>
        <taxon>Oxalobacter</taxon>
    </lineage>
</organism>
<evidence type="ECO:0000256" key="3">
    <source>
        <dbReference type="ARBA" id="ARBA00022448"/>
    </source>
</evidence>
<dbReference type="SUPFAM" id="SSF56935">
    <property type="entry name" value="Porins"/>
    <property type="match status" value="1"/>
</dbReference>
<keyword evidence="8" id="KW-0626">Porin</keyword>
<dbReference type="CDD" id="cd00342">
    <property type="entry name" value="gram_neg_porins"/>
    <property type="match status" value="1"/>
</dbReference>
<accession>A0A9E9P3E5</accession>
<evidence type="ECO:0000256" key="11">
    <source>
        <dbReference type="SAM" id="SignalP"/>
    </source>
</evidence>
<keyword evidence="5" id="KW-0812">Transmembrane</keyword>
<evidence type="ECO:0000256" key="10">
    <source>
        <dbReference type="ARBA" id="ARBA00023237"/>
    </source>
</evidence>
<reference evidence="13" key="1">
    <citation type="journal article" date="2022" name="Front. Microbiol.">
        <title>New perspectives on an old grouping: The genomic and phenotypic variability of Oxalobacter formigenes and the implications for calcium oxalate stone prevention.</title>
        <authorList>
            <person name="Chmiel J.A."/>
            <person name="Carr C."/>
            <person name="Stuivenberg G.A."/>
            <person name="Venema R."/>
            <person name="Chanyi R.M."/>
            <person name="Al K.F."/>
            <person name="Giguere D."/>
            <person name="Say H."/>
            <person name="Akouris P.P."/>
            <person name="Dominguez Romero S.A."/>
            <person name="Kwong A."/>
            <person name="Tai V."/>
            <person name="Koval S.F."/>
            <person name="Razvi H."/>
            <person name="Bjazevic J."/>
            <person name="Burton J.P."/>
        </authorList>
    </citation>
    <scope>NUCLEOTIDE SEQUENCE</scope>
    <source>
        <strain evidence="13">WoOx3</strain>
    </source>
</reference>
<comment type="subunit">
    <text evidence="2">Homotrimer.</text>
</comment>
<dbReference type="RefSeq" id="WP_269308917.1">
    <property type="nucleotide sequence ID" value="NZ_CP098242.1"/>
</dbReference>
<protein>
    <submittedName>
        <fullName evidence="13">Porin</fullName>
    </submittedName>
</protein>
<keyword evidence="14" id="KW-1185">Reference proteome</keyword>
<keyword evidence="9" id="KW-0472">Membrane</keyword>
<keyword evidence="3" id="KW-0813">Transport</keyword>
<dbReference type="InterPro" id="IPR002299">
    <property type="entry name" value="Porin_Neis"/>
</dbReference>
<evidence type="ECO:0000313" key="14">
    <source>
        <dbReference type="Proteomes" id="UP001156215"/>
    </source>
</evidence>
<dbReference type="EMBL" id="CP098242">
    <property type="protein sequence ID" value="WAW09913.1"/>
    <property type="molecule type" value="Genomic_DNA"/>
</dbReference>
<dbReference type="KEGG" id="ovb:NB640_11935"/>
<dbReference type="GO" id="GO:0009279">
    <property type="term" value="C:cell outer membrane"/>
    <property type="evidence" value="ECO:0007669"/>
    <property type="project" value="UniProtKB-SubCell"/>
</dbReference>
<keyword evidence="7" id="KW-0406">Ion transport</keyword>
<keyword evidence="4" id="KW-1134">Transmembrane beta strand</keyword>
<feature type="domain" description="Porin" evidence="12">
    <location>
        <begin position="7"/>
        <end position="342"/>
    </location>
</feature>
<comment type="subcellular location">
    <subcellularLocation>
        <location evidence="1">Cell outer membrane</location>
        <topology evidence="1">Multi-pass membrane protein</topology>
    </subcellularLocation>
</comment>